<accession>A0A0N4WA02</accession>
<dbReference type="Proteomes" id="UP000268014">
    <property type="component" value="Unassembled WGS sequence"/>
</dbReference>
<evidence type="ECO:0000313" key="3">
    <source>
        <dbReference type="WBParaSite" id="HPLM_0000717201-mRNA-1"/>
    </source>
</evidence>
<dbReference type="AlphaFoldDB" id="A0A0N4WA02"/>
<protein>
    <submittedName>
        <fullName evidence="1 3">Uncharacterized protein</fullName>
    </submittedName>
</protein>
<evidence type="ECO:0000313" key="2">
    <source>
        <dbReference type="Proteomes" id="UP000268014"/>
    </source>
</evidence>
<sequence>MNYYRVCSLQRHRRNGEHQLKYHNNFHSLDFLLLHDRNAWLLRHQPYHHVEPATLESQECSR</sequence>
<name>A0A0N4WA02_HAEPC</name>
<organism evidence="3">
    <name type="scientific">Haemonchus placei</name>
    <name type="common">Barber's pole worm</name>
    <dbReference type="NCBI Taxonomy" id="6290"/>
    <lineage>
        <taxon>Eukaryota</taxon>
        <taxon>Metazoa</taxon>
        <taxon>Ecdysozoa</taxon>
        <taxon>Nematoda</taxon>
        <taxon>Chromadorea</taxon>
        <taxon>Rhabditida</taxon>
        <taxon>Rhabditina</taxon>
        <taxon>Rhabditomorpha</taxon>
        <taxon>Strongyloidea</taxon>
        <taxon>Trichostrongylidae</taxon>
        <taxon>Haemonchus</taxon>
    </lineage>
</organism>
<proteinExistence type="predicted"/>
<keyword evidence="2" id="KW-1185">Reference proteome</keyword>
<reference evidence="1 2" key="2">
    <citation type="submission" date="2018-11" db="EMBL/GenBank/DDBJ databases">
        <authorList>
            <consortium name="Pathogen Informatics"/>
        </authorList>
    </citation>
    <scope>NUCLEOTIDE SEQUENCE [LARGE SCALE GENOMIC DNA]</scope>
    <source>
        <strain evidence="1 2">MHpl1</strain>
    </source>
</reference>
<evidence type="ECO:0000313" key="1">
    <source>
        <dbReference type="EMBL" id="VDO31120.1"/>
    </source>
</evidence>
<dbReference type="EMBL" id="UZAF01016611">
    <property type="protein sequence ID" value="VDO31120.1"/>
    <property type="molecule type" value="Genomic_DNA"/>
</dbReference>
<gene>
    <name evidence="1" type="ORF">HPLM_LOCUS7164</name>
</gene>
<dbReference type="WBParaSite" id="HPLM_0000717201-mRNA-1">
    <property type="protein sequence ID" value="HPLM_0000717201-mRNA-1"/>
    <property type="gene ID" value="HPLM_0000717201"/>
</dbReference>
<reference evidence="3" key="1">
    <citation type="submission" date="2017-02" db="UniProtKB">
        <authorList>
            <consortium name="WormBaseParasite"/>
        </authorList>
    </citation>
    <scope>IDENTIFICATION</scope>
</reference>